<evidence type="ECO:0000256" key="2">
    <source>
        <dbReference type="ARBA" id="ARBA00022845"/>
    </source>
</evidence>
<comment type="caution">
    <text evidence="5">The sequence shown here is derived from an EMBL/GenBank/DDBJ whole genome shotgun (WGS) entry which is preliminary data.</text>
</comment>
<gene>
    <name evidence="4 5" type="primary">csrA</name>
    <name evidence="5" type="ORF">ACFSUF_24420</name>
</gene>
<comment type="subunit">
    <text evidence="4">Homodimer; the beta-strands of each monomer intercalate to form a hydrophobic core, while the alpha-helices form wings that extend away from the core.</text>
</comment>
<organism evidence="5 6">
    <name type="scientific">Paenibacillus gansuensis</name>
    <dbReference type="NCBI Taxonomy" id="306542"/>
    <lineage>
        <taxon>Bacteria</taxon>
        <taxon>Bacillati</taxon>
        <taxon>Bacillota</taxon>
        <taxon>Bacilli</taxon>
        <taxon>Bacillales</taxon>
        <taxon>Paenibacillaceae</taxon>
        <taxon>Paenibacillus</taxon>
    </lineage>
</organism>
<evidence type="ECO:0000256" key="3">
    <source>
        <dbReference type="ARBA" id="ARBA00022884"/>
    </source>
</evidence>
<dbReference type="Pfam" id="PF02599">
    <property type="entry name" value="CsrA"/>
    <property type="match status" value="1"/>
</dbReference>
<dbReference type="PANTHER" id="PTHR34984">
    <property type="entry name" value="CARBON STORAGE REGULATOR"/>
    <property type="match status" value="1"/>
</dbReference>
<keyword evidence="2 4" id="KW-0810">Translation regulation</keyword>
<comment type="function">
    <text evidence="4">A translational regulator that binds mRNA to regulate translation initiation and/or mRNA stability. Usually binds in the 5'-UTR at or near the Shine-Dalgarno sequence preventing ribosome-binding, thus repressing translation. Its main target seems to be the major flagellin gene, while its function is anatagonized by FliW.</text>
</comment>
<dbReference type="PANTHER" id="PTHR34984:SF1">
    <property type="entry name" value="CARBON STORAGE REGULATOR"/>
    <property type="match status" value="1"/>
</dbReference>
<dbReference type="RefSeq" id="WP_377607537.1">
    <property type="nucleotide sequence ID" value="NZ_JBHUME010000019.1"/>
</dbReference>
<reference evidence="6" key="1">
    <citation type="journal article" date="2019" name="Int. J. Syst. Evol. Microbiol.">
        <title>The Global Catalogue of Microorganisms (GCM) 10K type strain sequencing project: providing services to taxonomists for standard genome sequencing and annotation.</title>
        <authorList>
            <consortium name="The Broad Institute Genomics Platform"/>
            <consortium name="The Broad Institute Genome Sequencing Center for Infectious Disease"/>
            <person name="Wu L."/>
            <person name="Ma J."/>
        </authorList>
    </citation>
    <scope>NUCLEOTIDE SEQUENCE [LARGE SCALE GENOMIC DNA]</scope>
    <source>
        <strain evidence="6">KCTC 3950</strain>
    </source>
</reference>
<comment type="similarity">
    <text evidence="4">Belongs to the CsrA/RsmA family.</text>
</comment>
<sequence>MLVLSRKNGESIMLGDEIEVTVLGVEGDAVKLGIKAPKNVGILRKELFETILLENKEAIGNQININNLKVLINFEKQRNDEEL</sequence>
<evidence type="ECO:0000313" key="6">
    <source>
        <dbReference type="Proteomes" id="UP001597541"/>
    </source>
</evidence>
<dbReference type="NCBIfam" id="TIGR00202">
    <property type="entry name" value="csrA"/>
    <property type="match status" value="1"/>
</dbReference>
<evidence type="ECO:0000256" key="4">
    <source>
        <dbReference type="HAMAP-Rule" id="MF_00167"/>
    </source>
</evidence>
<dbReference type="SUPFAM" id="SSF117130">
    <property type="entry name" value="CsrA-like"/>
    <property type="match status" value="1"/>
</dbReference>
<name>A0ABW5PJF6_9BACL</name>
<dbReference type="NCBIfam" id="NF002469">
    <property type="entry name" value="PRK01712.1"/>
    <property type="match status" value="1"/>
</dbReference>
<dbReference type="EMBL" id="JBHUME010000019">
    <property type="protein sequence ID" value="MFD2615557.1"/>
    <property type="molecule type" value="Genomic_DNA"/>
</dbReference>
<proteinExistence type="inferred from homology"/>
<evidence type="ECO:0000256" key="1">
    <source>
        <dbReference type="ARBA" id="ARBA00022490"/>
    </source>
</evidence>
<dbReference type="Proteomes" id="UP001597541">
    <property type="component" value="Unassembled WGS sequence"/>
</dbReference>
<keyword evidence="6" id="KW-1185">Reference proteome</keyword>
<protein>
    <recommendedName>
        <fullName evidence="4">Translational regulator CsrA</fullName>
    </recommendedName>
</protein>
<accession>A0ABW5PJF6</accession>
<dbReference type="InterPro" id="IPR003751">
    <property type="entry name" value="CsrA"/>
</dbReference>
<keyword evidence="4" id="KW-0678">Repressor</keyword>
<comment type="subcellular location">
    <subcellularLocation>
        <location evidence="4">Cytoplasm</location>
    </subcellularLocation>
</comment>
<dbReference type="InterPro" id="IPR036107">
    <property type="entry name" value="CsrA_sf"/>
</dbReference>
<evidence type="ECO:0000313" key="5">
    <source>
        <dbReference type="EMBL" id="MFD2615557.1"/>
    </source>
</evidence>
<keyword evidence="4" id="KW-1005">Bacterial flagellum biogenesis</keyword>
<keyword evidence="3 4" id="KW-0694">RNA-binding</keyword>
<keyword evidence="1 4" id="KW-0963">Cytoplasm</keyword>
<dbReference type="HAMAP" id="MF_00167">
    <property type="entry name" value="CsrA"/>
    <property type="match status" value="1"/>
</dbReference>
<dbReference type="Gene3D" id="2.60.40.4380">
    <property type="entry name" value="Translational regulator CsrA"/>
    <property type="match status" value="1"/>
</dbReference>